<proteinExistence type="predicted"/>
<evidence type="ECO:0008006" key="4">
    <source>
        <dbReference type="Google" id="ProtNLM"/>
    </source>
</evidence>
<gene>
    <name evidence="2" type="ORF">UPYG_G00023880</name>
</gene>
<dbReference type="AlphaFoldDB" id="A0ABD0YAF3"/>
<evidence type="ECO:0000313" key="2">
    <source>
        <dbReference type="EMBL" id="KAL1022222.1"/>
    </source>
</evidence>
<organism evidence="2 3">
    <name type="scientific">Umbra pygmaea</name>
    <name type="common">Eastern mudminnow</name>
    <dbReference type="NCBI Taxonomy" id="75934"/>
    <lineage>
        <taxon>Eukaryota</taxon>
        <taxon>Metazoa</taxon>
        <taxon>Chordata</taxon>
        <taxon>Craniata</taxon>
        <taxon>Vertebrata</taxon>
        <taxon>Euteleostomi</taxon>
        <taxon>Actinopterygii</taxon>
        <taxon>Neopterygii</taxon>
        <taxon>Teleostei</taxon>
        <taxon>Protacanthopterygii</taxon>
        <taxon>Esociformes</taxon>
        <taxon>Umbridae</taxon>
        <taxon>Umbra</taxon>
    </lineage>
</organism>
<dbReference type="Proteomes" id="UP001557470">
    <property type="component" value="Unassembled WGS sequence"/>
</dbReference>
<dbReference type="EMBL" id="JAGEUA010000001">
    <property type="protein sequence ID" value="KAL1022222.1"/>
    <property type="molecule type" value="Genomic_DNA"/>
</dbReference>
<evidence type="ECO:0000313" key="3">
    <source>
        <dbReference type="Proteomes" id="UP001557470"/>
    </source>
</evidence>
<feature type="region of interest" description="Disordered" evidence="1">
    <location>
        <begin position="44"/>
        <end position="65"/>
    </location>
</feature>
<name>A0ABD0YAF3_UMBPY</name>
<accession>A0ABD0YAF3</accession>
<dbReference type="SUPFAM" id="SSF52266">
    <property type="entry name" value="SGNH hydrolase"/>
    <property type="match status" value="1"/>
</dbReference>
<sequence>MSDKQALRQPPGLAQPLRLENRYTILMDDEEYFPLCDNPPLPCPRATHPGPSTQLVPPRSPPPLNSTTSTLVISSSVVRDLYIPPSPSGPSKVYCFPCAKVCDIQHKLPSILTCHANVNNIIVHLGTNEIRERRSVALQENYKTLITNLMGTGKCIVISGPLPNYRKGAERWSILFDLHTWLKHYCASLASLNNFDLFWERPSLLKDDGLHPN</sequence>
<keyword evidence="3" id="KW-1185">Reference proteome</keyword>
<evidence type="ECO:0000256" key="1">
    <source>
        <dbReference type="SAM" id="MobiDB-lite"/>
    </source>
</evidence>
<protein>
    <recommendedName>
        <fullName evidence="4">SGNH hydrolase-type esterase domain-containing protein</fullName>
    </recommendedName>
</protein>
<dbReference type="Gene3D" id="3.40.50.12690">
    <property type="match status" value="1"/>
</dbReference>
<reference evidence="2 3" key="1">
    <citation type="submission" date="2024-06" db="EMBL/GenBank/DDBJ databases">
        <authorList>
            <person name="Pan Q."/>
            <person name="Wen M."/>
            <person name="Jouanno E."/>
            <person name="Zahm M."/>
            <person name="Klopp C."/>
            <person name="Cabau C."/>
            <person name="Louis A."/>
            <person name="Berthelot C."/>
            <person name="Parey E."/>
            <person name="Roest Crollius H."/>
            <person name="Montfort J."/>
            <person name="Robinson-Rechavi M."/>
            <person name="Bouchez O."/>
            <person name="Lampietro C."/>
            <person name="Lopez Roques C."/>
            <person name="Donnadieu C."/>
            <person name="Postlethwait J."/>
            <person name="Bobe J."/>
            <person name="Verreycken H."/>
            <person name="Guiguen Y."/>
        </authorList>
    </citation>
    <scope>NUCLEOTIDE SEQUENCE [LARGE SCALE GENOMIC DNA]</scope>
    <source>
        <strain evidence="2">Up_M1</strain>
        <tissue evidence="2">Testis</tissue>
    </source>
</reference>
<comment type="caution">
    <text evidence="2">The sequence shown here is derived from an EMBL/GenBank/DDBJ whole genome shotgun (WGS) entry which is preliminary data.</text>
</comment>
<dbReference type="Gene3D" id="3.40.50.12700">
    <property type="match status" value="1"/>
</dbReference>